<protein>
    <submittedName>
        <fullName evidence="4">Uncharacterized protein</fullName>
    </submittedName>
</protein>
<keyword evidence="3" id="KW-0812">Transmembrane</keyword>
<comment type="caution">
    <text evidence="4">The sequence shown here is derived from an EMBL/GenBank/DDBJ whole genome shotgun (WGS) entry which is preliminary data.</text>
</comment>
<dbReference type="GO" id="GO:0005525">
    <property type="term" value="F:GTP binding"/>
    <property type="evidence" value="ECO:0007669"/>
    <property type="project" value="UniProtKB-KW"/>
</dbReference>
<dbReference type="Pfam" id="PF00071">
    <property type="entry name" value="Ras"/>
    <property type="match status" value="1"/>
</dbReference>
<keyword evidence="2" id="KW-0342">GTP-binding</keyword>
<dbReference type="Proteomes" id="UP000663879">
    <property type="component" value="Unassembled WGS sequence"/>
</dbReference>
<organism evidence="4 5">
    <name type="scientific">Brachionus calyciflorus</name>
    <dbReference type="NCBI Taxonomy" id="104777"/>
    <lineage>
        <taxon>Eukaryota</taxon>
        <taxon>Metazoa</taxon>
        <taxon>Spiralia</taxon>
        <taxon>Gnathifera</taxon>
        <taxon>Rotifera</taxon>
        <taxon>Eurotatoria</taxon>
        <taxon>Monogononta</taxon>
        <taxon>Pseudotrocha</taxon>
        <taxon>Ploima</taxon>
        <taxon>Brachionidae</taxon>
        <taxon>Brachionus</taxon>
    </lineage>
</organism>
<evidence type="ECO:0000256" key="2">
    <source>
        <dbReference type="ARBA" id="ARBA00023134"/>
    </source>
</evidence>
<dbReference type="InterPro" id="IPR001806">
    <property type="entry name" value="Small_GTPase"/>
</dbReference>
<evidence type="ECO:0000313" key="5">
    <source>
        <dbReference type="Proteomes" id="UP000663879"/>
    </source>
</evidence>
<keyword evidence="5" id="KW-1185">Reference proteome</keyword>
<dbReference type="SMART" id="SM00174">
    <property type="entry name" value="RHO"/>
    <property type="match status" value="1"/>
</dbReference>
<reference evidence="4" key="1">
    <citation type="submission" date="2021-02" db="EMBL/GenBank/DDBJ databases">
        <authorList>
            <person name="Nowell W R."/>
        </authorList>
    </citation>
    <scope>NUCLEOTIDE SEQUENCE</scope>
    <source>
        <strain evidence="4">Ploen Becks lab</strain>
    </source>
</reference>
<evidence type="ECO:0000256" key="3">
    <source>
        <dbReference type="SAM" id="Phobius"/>
    </source>
</evidence>
<sequence>MNSFKCVVIGAPVTGRTSLINTFMSGSFDAYKPNGVLTTYDVNFIYKSESLKKDLIDSGYDENLVDDDTNSNSYNFKIYDYEIDKPNFLQCLTDNELNKIDLVILCYQSFSKKSKEFLSNEALRFVNSHWPNTPRVLVSCFYDLVKNDNIFENDLKETLSAKKLIYCSSLENYNINKVFIDSFKLAIINRLANKGSENLRHIKNKFEEELSNDWVICQSKKRLQREIFGMNEPMDKVEVLFNQKLKSLNLWKSASRIFISLVAFGCVCMYFLVIEYCGKNRNHCDEIYELSKEAIDDSVSTLNESYTNLVQQLTGLKK</sequence>
<dbReference type="EMBL" id="CAJNOC010004906">
    <property type="protein sequence ID" value="CAF1036923.1"/>
    <property type="molecule type" value="Genomic_DNA"/>
</dbReference>
<keyword evidence="3" id="KW-1133">Transmembrane helix</keyword>
<evidence type="ECO:0000313" key="4">
    <source>
        <dbReference type="EMBL" id="CAF1036923.1"/>
    </source>
</evidence>
<dbReference type="PRINTS" id="PR00449">
    <property type="entry name" value="RASTRNSFRMNG"/>
</dbReference>
<dbReference type="Gene3D" id="3.40.50.300">
    <property type="entry name" value="P-loop containing nucleotide triphosphate hydrolases"/>
    <property type="match status" value="1"/>
</dbReference>
<dbReference type="PANTHER" id="PTHR24072">
    <property type="entry name" value="RHO FAMILY GTPASE"/>
    <property type="match status" value="1"/>
</dbReference>
<dbReference type="AlphaFoldDB" id="A0A814JEE9"/>
<dbReference type="GO" id="GO:0007264">
    <property type="term" value="P:small GTPase-mediated signal transduction"/>
    <property type="evidence" value="ECO:0007669"/>
    <property type="project" value="InterPro"/>
</dbReference>
<gene>
    <name evidence="4" type="ORF">OXX778_LOCUS18159</name>
</gene>
<dbReference type="GO" id="GO:0003924">
    <property type="term" value="F:GTPase activity"/>
    <property type="evidence" value="ECO:0007669"/>
    <property type="project" value="InterPro"/>
</dbReference>
<dbReference type="SUPFAM" id="SSF52540">
    <property type="entry name" value="P-loop containing nucleoside triphosphate hydrolases"/>
    <property type="match status" value="1"/>
</dbReference>
<evidence type="ECO:0000256" key="1">
    <source>
        <dbReference type="ARBA" id="ARBA00022741"/>
    </source>
</evidence>
<proteinExistence type="predicted"/>
<dbReference type="InterPro" id="IPR027417">
    <property type="entry name" value="P-loop_NTPase"/>
</dbReference>
<keyword evidence="1" id="KW-0547">Nucleotide-binding</keyword>
<feature type="transmembrane region" description="Helical" evidence="3">
    <location>
        <begin position="254"/>
        <end position="273"/>
    </location>
</feature>
<accession>A0A814JEE9</accession>
<name>A0A814JEE9_9BILA</name>
<dbReference type="InterPro" id="IPR003578">
    <property type="entry name" value="Small_GTPase_Rho"/>
</dbReference>
<keyword evidence="3" id="KW-0472">Membrane</keyword>
<dbReference type="OrthoDB" id="10020961at2759"/>